<dbReference type="Gene3D" id="6.10.250.3180">
    <property type="match status" value="1"/>
</dbReference>
<dbReference type="PANTHER" id="PTHR47543:SF2">
    <property type="entry name" value="RNA POLYMERASE II TRANSCRIPTION FACTOR SIII SUBUNIT A"/>
    <property type="match status" value="1"/>
</dbReference>
<dbReference type="InterPro" id="IPR010684">
    <property type="entry name" value="RNA_pol_II_trans_fac_SIII_A"/>
</dbReference>
<accession>A0AA40BBD1</accession>
<comment type="caution">
    <text evidence="2">The sequence shown here is derived from an EMBL/GenBank/DDBJ whole genome shotgun (WGS) entry which is preliminary data.</text>
</comment>
<evidence type="ECO:0000256" key="1">
    <source>
        <dbReference type="SAM" id="MobiDB-lite"/>
    </source>
</evidence>
<dbReference type="GO" id="GO:0006368">
    <property type="term" value="P:transcription elongation by RNA polymerase II"/>
    <property type="evidence" value="ECO:0007669"/>
    <property type="project" value="InterPro"/>
</dbReference>
<evidence type="ECO:0000313" key="3">
    <source>
        <dbReference type="Proteomes" id="UP001172102"/>
    </source>
</evidence>
<dbReference type="GO" id="GO:0070449">
    <property type="term" value="C:elongin complex"/>
    <property type="evidence" value="ECO:0007669"/>
    <property type="project" value="InterPro"/>
</dbReference>
<reference evidence="2" key="1">
    <citation type="submission" date="2023-06" db="EMBL/GenBank/DDBJ databases">
        <title>Genome-scale phylogeny and comparative genomics of the fungal order Sordariales.</title>
        <authorList>
            <consortium name="Lawrence Berkeley National Laboratory"/>
            <person name="Hensen N."/>
            <person name="Bonometti L."/>
            <person name="Westerberg I."/>
            <person name="Brannstrom I.O."/>
            <person name="Guillou S."/>
            <person name="Cros-Aarteil S."/>
            <person name="Calhoun S."/>
            <person name="Haridas S."/>
            <person name="Kuo A."/>
            <person name="Mondo S."/>
            <person name="Pangilinan J."/>
            <person name="Riley R."/>
            <person name="Labutti K."/>
            <person name="Andreopoulos B."/>
            <person name="Lipzen A."/>
            <person name="Chen C."/>
            <person name="Yanf M."/>
            <person name="Daum C."/>
            <person name="Ng V."/>
            <person name="Clum A."/>
            <person name="Steindorff A."/>
            <person name="Ohm R."/>
            <person name="Martin F."/>
            <person name="Silar P."/>
            <person name="Natvig D."/>
            <person name="Lalanne C."/>
            <person name="Gautier V."/>
            <person name="Ament-Velasquez S.L."/>
            <person name="Kruys A."/>
            <person name="Hutchinson M.I."/>
            <person name="Powell A.J."/>
            <person name="Barry K."/>
            <person name="Miller A.N."/>
            <person name="Grigoriev I.V."/>
            <person name="Debuchy R."/>
            <person name="Gladieux P."/>
            <person name="Thoren M.H."/>
            <person name="Johannesson H."/>
        </authorList>
    </citation>
    <scope>NUCLEOTIDE SEQUENCE</scope>
    <source>
        <strain evidence="2">SMH4607-1</strain>
    </source>
</reference>
<evidence type="ECO:0000313" key="2">
    <source>
        <dbReference type="EMBL" id="KAK0731095.1"/>
    </source>
</evidence>
<protein>
    <recommendedName>
        <fullName evidence="4">Elongin-A</fullName>
    </recommendedName>
</protein>
<dbReference type="Proteomes" id="UP001172102">
    <property type="component" value="Unassembled WGS sequence"/>
</dbReference>
<dbReference type="Pfam" id="PF06881">
    <property type="entry name" value="Elongin_A"/>
    <property type="match status" value="1"/>
</dbReference>
<feature type="compositionally biased region" description="Basic and acidic residues" evidence="1">
    <location>
        <begin position="239"/>
        <end position="251"/>
    </location>
</feature>
<feature type="region of interest" description="Disordered" evidence="1">
    <location>
        <begin position="138"/>
        <end position="161"/>
    </location>
</feature>
<feature type="region of interest" description="Disordered" evidence="1">
    <location>
        <begin position="301"/>
        <end position="387"/>
    </location>
</feature>
<name>A0AA40BBD1_9PEZI</name>
<proteinExistence type="predicted"/>
<gene>
    <name evidence="2" type="ORF">B0H67DRAFT_597036</name>
</gene>
<dbReference type="PANTHER" id="PTHR47543">
    <property type="entry name" value="OS08G0169600 PROTEIN"/>
    <property type="match status" value="1"/>
</dbReference>
<organism evidence="2 3">
    <name type="scientific">Lasiosphaeris hirsuta</name>
    <dbReference type="NCBI Taxonomy" id="260670"/>
    <lineage>
        <taxon>Eukaryota</taxon>
        <taxon>Fungi</taxon>
        <taxon>Dikarya</taxon>
        <taxon>Ascomycota</taxon>
        <taxon>Pezizomycotina</taxon>
        <taxon>Sordariomycetes</taxon>
        <taxon>Sordariomycetidae</taxon>
        <taxon>Sordariales</taxon>
        <taxon>Lasiosphaeriaceae</taxon>
        <taxon>Lasiosphaeris</taxon>
    </lineage>
</organism>
<keyword evidence="3" id="KW-1185">Reference proteome</keyword>
<sequence>MPPRSLVEMCMRVALDNIHLITSLGNMPEHSIREILKGVRNAEQLRELELNSGDIYDLTAEHWQRLISKYYPILASKKKWVPSSPKYWYKVFYKYKTAKEEALAEASAKLTADLRQREQAQKANNTTLITFAQARQLPRLPRGDGGRGRGGAKAGATSWSAGPPLKSLSVIQKARRQARSEISRLKLSTPSGRLVVQPGQIKRAPEAMLRDKRIQRQFDPTATLVKTPRPKPTTPAMDAEEKERKNREARLLRIKNPGAASTSQPNVLHFDDEDEGGDADQDHGEASDGGLYELFDELENQAATPPLAESPPAESTYRDDSPPPSAKRKRDHDNLSSPDRFPTLTPAKRRRTGLLSAAPGSNSITRLPASPPTTINPFMQPNKRPHR</sequence>
<feature type="region of interest" description="Disordered" evidence="1">
    <location>
        <begin position="216"/>
        <end position="288"/>
    </location>
</feature>
<evidence type="ECO:0008006" key="4">
    <source>
        <dbReference type="Google" id="ProtNLM"/>
    </source>
</evidence>
<dbReference type="EMBL" id="JAUKUA010000001">
    <property type="protein sequence ID" value="KAK0731095.1"/>
    <property type="molecule type" value="Genomic_DNA"/>
</dbReference>
<dbReference type="AlphaFoldDB" id="A0AA40BBD1"/>